<dbReference type="SMART" id="SM00360">
    <property type="entry name" value="RRM"/>
    <property type="match status" value="1"/>
</dbReference>
<comment type="caution">
    <text evidence="3">The sequence shown here is derived from an EMBL/GenBank/DDBJ whole genome shotgun (WGS) entry which is preliminary data.</text>
</comment>
<evidence type="ECO:0000259" key="2">
    <source>
        <dbReference type="PROSITE" id="PS50102"/>
    </source>
</evidence>
<accession>A0ABV0QYA0</accession>
<dbReference type="Proteomes" id="UP001434883">
    <property type="component" value="Unassembled WGS sequence"/>
</dbReference>
<dbReference type="Gene3D" id="3.30.70.330">
    <property type="match status" value="1"/>
</dbReference>
<reference evidence="3 4" key="1">
    <citation type="submission" date="2021-06" db="EMBL/GenBank/DDBJ databases">
        <authorList>
            <person name="Palmer J.M."/>
        </authorList>
    </citation>
    <scope>NUCLEOTIDE SEQUENCE [LARGE SCALE GENOMIC DNA]</scope>
    <source>
        <strain evidence="3 4">XC_2019</strain>
        <tissue evidence="3">Muscle</tissue>
    </source>
</reference>
<evidence type="ECO:0000256" key="1">
    <source>
        <dbReference type="PROSITE-ProRule" id="PRU00176"/>
    </source>
</evidence>
<gene>
    <name evidence="3" type="ORF">XENOCAPTIV_002246</name>
</gene>
<feature type="domain" description="RRM" evidence="2">
    <location>
        <begin position="2"/>
        <end position="75"/>
    </location>
</feature>
<organism evidence="3 4">
    <name type="scientific">Xenoophorus captivus</name>
    <dbReference type="NCBI Taxonomy" id="1517983"/>
    <lineage>
        <taxon>Eukaryota</taxon>
        <taxon>Metazoa</taxon>
        <taxon>Chordata</taxon>
        <taxon>Craniata</taxon>
        <taxon>Vertebrata</taxon>
        <taxon>Euteleostomi</taxon>
        <taxon>Actinopterygii</taxon>
        <taxon>Neopterygii</taxon>
        <taxon>Teleostei</taxon>
        <taxon>Neoteleostei</taxon>
        <taxon>Acanthomorphata</taxon>
        <taxon>Ovalentaria</taxon>
        <taxon>Atherinomorphae</taxon>
        <taxon>Cyprinodontiformes</taxon>
        <taxon>Goodeidae</taxon>
        <taxon>Xenoophorus</taxon>
    </lineage>
</organism>
<sequence length="170" mass="18899">MNKLYIGNVSAEASEEDLESIFKQWKIQHSGPFLVKTGYAFVDCPDEKTAMRAIDVLSGKVELHGKVLEVEHSVPKRQRLNLRHTGPCRPFEKELRVILPCLPHASALPQHIVLLLHEMDSQTRVKLEVLGPQVAKKPVSVKARISYSGMAVACFVSGGIIDFSRISNVT</sequence>
<dbReference type="SUPFAM" id="SSF54928">
    <property type="entry name" value="RNA-binding domain, RBD"/>
    <property type="match status" value="1"/>
</dbReference>
<dbReference type="Pfam" id="PF00076">
    <property type="entry name" value="RRM_1"/>
    <property type="match status" value="1"/>
</dbReference>
<name>A0ABV0QYA0_9TELE</name>
<proteinExistence type="predicted"/>
<keyword evidence="4" id="KW-1185">Reference proteome</keyword>
<evidence type="ECO:0000313" key="4">
    <source>
        <dbReference type="Proteomes" id="UP001434883"/>
    </source>
</evidence>
<dbReference type="EMBL" id="JAHRIN010026431">
    <property type="protein sequence ID" value="MEQ2200729.1"/>
    <property type="molecule type" value="Genomic_DNA"/>
</dbReference>
<evidence type="ECO:0000313" key="3">
    <source>
        <dbReference type="EMBL" id="MEQ2200729.1"/>
    </source>
</evidence>
<dbReference type="InterPro" id="IPR035979">
    <property type="entry name" value="RBD_domain_sf"/>
</dbReference>
<dbReference type="PROSITE" id="PS50102">
    <property type="entry name" value="RRM"/>
    <property type="match status" value="1"/>
</dbReference>
<keyword evidence="1" id="KW-0694">RNA-binding</keyword>
<dbReference type="InterPro" id="IPR000504">
    <property type="entry name" value="RRM_dom"/>
</dbReference>
<dbReference type="InterPro" id="IPR012677">
    <property type="entry name" value="Nucleotide-bd_a/b_plait_sf"/>
</dbReference>
<protein>
    <recommendedName>
        <fullName evidence="2">RRM domain-containing protein</fullName>
    </recommendedName>
</protein>